<dbReference type="Proteomes" id="UP000034350">
    <property type="component" value="Unassembled WGS sequence"/>
</dbReference>
<dbReference type="GeneID" id="36321631"/>
<dbReference type="RefSeq" id="XP_024329979.1">
    <property type="nucleotide sequence ID" value="XM_024476675.1"/>
</dbReference>
<protein>
    <submittedName>
        <fullName evidence="1">Uncharacterized protein</fullName>
    </submittedName>
</protein>
<reference evidence="1 2" key="1">
    <citation type="journal article" date="2015" name="Environ. Microbiol.">
        <title>Genome analyses suggest the presence of polyploidy and recent human-driven expansions in eight global populations of the honeybee pathogen Nosema ceranae.</title>
        <authorList>
            <person name="Pelin A."/>
            <person name="Selman M."/>
            <person name="Aris-Brosou S."/>
            <person name="Farinelli L."/>
            <person name="Corradi N."/>
        </authorList>
    </citation>
    <scope>NUCLEOTIDE SEQUENCE [LARGE SCALE GENOMIC DNA]</scope>
    <source>
        <strain evidence="1 2">PA08 1199</strain>
    </source>
</reference>
<gene>
    <name evidence="1" type="ORF">AAJ76_9600010213</name>
</gene>
<dbReference type="AlphaFoldDB" id="A0A0F9YND5"/>
<proteinExistence type="predicted"/>
<evidence type="ECO:0000313" key="2">
    <source>
        <dbReference type="Proteomes" id="UP000034350"/>
    </source>
</evidence>
<evidence type="ECO:0000313" key="1">
    <source>
        <dbReference type="EMBL" id="KKO74237.1"/>
    </source>
</evidence>
<dbReference type="VEuPathDB" id="MicrosporidiaDB:AAJ76_9600010213"/>
<name>A0A0F9YND5_9MICR</name>
<comment type="caution">
    <text evidence="1">The sequence shown here is derived from an EMBL/GenBank/DDBJ whole genome shotgun (WGS) entry which is preliminary data.</text>
</comment>
<sequence>MTRVCIFARGCQKYGSEIVQYEVSIVRCKDKFCKIRYSIFKHTVFLDQCGYFFQGEKTAV</sequence>
<dbReference type="EMBL" id="JPQZ01000096">
    <property type="protein sequence ID" value="KKO74237.1"/>
    <property type="molecule type" value="Genomic_DNA"/>
</dbReference>
<accession>A0A0F9YND5</accession>
<organism evidence="1 2">
    <name type="scientific">Vairimorpha ceranae</name>
    <dbReference type="NCBI Taxonomy" id="40302"/>
    <lineage>
        <taxon>Eukaryota</taxon>
        <taxon>Fungi</taxon>
        <taxon>Fungi incertae sedis</taxon>
        <taxon>Microsporidia</taxon>
        <taxon>Nosematidae</taxon>
        <taxon>Vairimorpha</taxon>
    </lineage>
</organism>
<keyword evidence="2" id="KW-1185">Reference proteome</keyword>